<evidence type="ECO:0000313" key="1">
    <source>
        <dbReference type="EMBL" id="AXJ00586.1"/>
    </source>
</evidence>
<dbReference type="OrthoDB" id="6396118at2"/>
<dbReference type="EMBL" id="CP027806">
    <property type="protein sequence ID" value="AXJ00586.1"/>
    <property type="molecule type" value="Genomic_DNA"/>
</dbReference>
<dbReference type="KEGG" id="cprv:CYPRO_1329"/>
<gene>
    <name evidence="1" type="ORF">CYPRO_1329</name>
</gene>
<protein>
    <submittedName>
        <fullName evidence="1">Uncharacterized protein</fullName>
    </submittedName>
</protein>
<organism evidence="1 2">
    <name type="scientific">Cyclonatronum proteinivorum</name>
    <dbReference type="NCBI Taxonomy" id="1457365"/>
    <lineage>
        <taxon>Bacteria</taxon>
        <taxon>Pseudomonadati</taxon>
        <taxon>Balneolota</taxon>
        <taxon>Balneolia</taxon>
        <taxon>Balneolales</taxon>
        <taxon>Cyclonatronaceae</taxon>
        <taxon>Cyclonatronum</taxon>
    </lineage>
</organism>
<reference evidence="1 2" key="1">
    <citation type="submission" date="2018-03" db="EMBL/GenBank/DDBJ databases">
        <title>Phenotypic and genomic properties of Cyclonatronum proteinivorum gen. nov., sp. nov., a haloalkaliphilic bacteroidete from soda lakes possessing Na+-translocating rhodopsin.</title>
        <authorList>
            <person name="Toshchakov S.V."/>
            <person name="Korzhenkov A."/>
            <person name="Samarov N.I."/>
            <person name="Kublanov I.V."/>
            <person name="Muntyan M.S."/>
            <person name="Sorokin D.Y."/>
        </authorList>
    </citation>
    <scope>NUCLEOTIDE SEQUENCE [LARGE SCALE GENOMIC DNA]</scope>
    <source>
        <strain evidence="1 2">Omega</strain>
    </source>
</reference>
<dbReference type="Proteomes" id="UP000254808">
    <property type="component" value="Chromosome"/>
</dbReference>
<keyword evidence="2" id="KW-1185">Reference proteome</keyword>
<dbReference type="RefSeq" id="WP_114983851.1">
    <property type="nucleotide sequence ID" value="NZ_CP027806.1"/>
</dbReference>
<proteinExistence type="predicted"/>
<evidence type="ECO:0000313" key="2">
    <source>
        <dbReference type="Proteomes" id="UP000254808"/>
    </source>
</evidence>
<sequence length="329" mass="37275">MSKIHYFQRYSTLENTVTNNTLQLLARIYSYSPVLASKLLSDITDESVDIGLEITQQRQANKSVPDGTIMQRSFKIILESKVTAPADVHQLLRHAEGFGNEEQKILLLLTVQELGKSTMDEIANSIKNKAKDVIFRNVTYEKICNAVQDLFQPHENEMNDLVDDYVEYCNDTGLFDQSSYLMRIVPCGNSLDLNKKYGIYFQPADRGYTKHSYIGIYAQKTVQCLWEIDAVFDITYDGTTIEKTHVQGTVTDAYDDKIIEVIAEAKKMCGYDVQRGYRFFCGKEAVPTNYVKVSSGGIQGARLTNLKNIVGAFDTANELARKLSEKTWE</sequence>
<dbReference type="AlphaFoldDB" id="A0A345UJD4"/>
<name>A0A345UJD4_9BACT</name>
<accession>A0A345UJD4</accession>